<protein>
    <recommendedName>
        <fullName evidence="3 8">Nuclease SbcCD subunit D</fullName>
    </recommendedName>
</protein>
<keyword evidence="6 8" id="KW-0269">Exonuclease</keyword>
<comment type="similarity">
    <text evidence="1 8">Belongs to the SbcD family.</text>
</comment>
<evidence type="ECO:0000259" key="9">
    <source>
        <dbReference type="Pfam" id="PF00149"/>
    </source>
</evidence>
<dbReference type="GO" id="GO:0004519">
    <property type="term" value="F:endonuclease activity"/>
    <property type="evidence" value="ECO:0007669"/>
    <property type="project" value="UniProtKB-KW"/>
</dbReference>
<dbReference type="SUPFAM" id="SSF56300">
    <property type="entry name" value="Metallo-dependent phosphatases"/>
    <property type="match status" value="1"/>
</dbReference>
<evidence type="ECO:0000256" key="3">
    <source>
        <dbReference type="ARBA" id="ARBA00013365"/>
    </source>
</evidence>
<evidence type="ECO:0000256" key="7">
    <source>
        <dbReference type="ARBA" id="ARBA00023172"/>
    </source>
</evidence>
<dbReference type="GO" id="GO:0008408">
    <property type="term" value="F:3'-5' exonuclease activity"/>
    <property type="evidence" value="ECO:0007669"/>
    <property type="project" value="InterPro"/>
</dbReference>
<dbReference type="Gene3D" id="3.60.21.10">
    <property type="match status" value="1"/>
</dbReference>
<dbReference type="InterPro" id="IPR041796">
    <property type="entry name" value="Mre11_N"/>
</dbReference>
<dbReference type="NCBIfam" id="TIGR00619">
    <property type="entry name" value="sbcd"/>
    <property type="match status" value="1"/>
</dbReference>
<dbReference type="PANTHER" id="PTHR30337">
    <property type="entry name" value="COMPONENT OF ATP-DEPENDENT DSDNA EXONUCLEASE"/>
    <property type="match status" value="1"/>
</dbReference>
<dbReference type="InterPro" id="IPR004593">
    <property type="entry name" value="SbcD"/>
</dbReference>
<proteinExistence type="inferred from homology"/>
<gene>
    <name evidence="8" type="primary">sbcD</name>
    <name evidence="11" type="ORF">AR543_18150</name>
</gene>
<dbReference type="PANTHER" id="PTHR30337:SF0">
    <property type="entry name" value="NUCLEASE SBCCD SUBUNIT D"/>
    <property type="match status" value="1"/>
</dbReference>
<evidence type="ECO:0000259" key="10">
    <source>
        <dbReference type="Pfam" id="PF12320"/>
    </source>
</evidence>
<dbReference type="Pfam" id="PF00149">
    <property type="entry name" value="Metallophos"/>
    <property type="match status" value="1"/>
</dbReference>
<dbReference type="EMBL" id="CP013023">
    <property type="protein sequence ID" value="ANF97744.1"/>
    <property type="molecule type" value="Genomic_DNA"/>
</dbReference>
<dbReference type="CDD" id="cd00840">
    <property type="entry name" value="MPP_Mre11_N"/>
    <property type="match status" value="1"/>
</dbReference>
<dbReference type="AlphaFoldDB" id="A0A172ZJC1"/>
<evidence type="ECO:0000256" key="6">
    <source>
        <dbReference type="ARBA" id="ARBA00022839"/>
    </source>
</evidence>
<evidence type="ECO:0000256" key="2">
    <source>
        <dbReference type="ARBA" id="ARBA00011322"/>
    </source>
</evidence>
<keyword evidence="8" id="KW-0255">Endonuclease</keyword>
<name>A0A172ZJC1_9BACL</name>
<keyword evidence="12" id="KW-1185">Reference proteome</keyword>
<evidence type="ECO:0000313" key="11">
    <source>
        <dbReference type="EMBL" id="ANF97744.1"/>
    </source>
</evidence>
<dbReference type="RefSeq" id="WP_060535839.1">
    <property type="nucleotide sequence ID" value="NZ_CP013023.1"/>
</dbReference>
<evidence type="ECO:0000313" key="12">
    <source>
        <dbReference type="Proteomes" id="UP000078148"/>
    </source>
</evidence>
<reference evidence="11 12" key="2">
    <citation type="journal article" date="2016" name="Int. J. Syst. Evol. Microbiol.">
        <title>Paenibacillus bovis sp. nov., isolated from raw yak (Bos grunniens) milk.</title>
        <authorList>
            <person name="Gao C."/>
            <person name="Han J."/>
            <person name="Liu Z."/>
            <person name="Xu X."/>
            <person name="Hang F."/>
            <person name="Wu Z."/>
        </authorList>
    </citation>
    <scope>NUCLEOTIDE SEQUENCE [LARGE SCALE GENOMIC DNA]</scope>
    <source>
        <strain evidence="11 12">BD3526</strain>
    </source>
</reference>
<dbReference type="KEGG" id="pbv:AR543_18150"/>
<dbReference type="GO" id="GO:0006260">
    <property type="term" value="P:DNA replication"/>
    <property type="evidence" value="ECO:0007669"/>
    <property type="project" value="UniProtKB-KW"/>
</dbReference>
<dbReference type="InterPro" id="IPR029052">
    <property type="entry name" value="Metallo-depent_PP-like"/>
</dbReference>
<evidence type="ECO:0000256" key="4">
    <source>
        <dbReference type="ARBA" id="ARBA00022722"/>
    </source>
</evidence>
<keyword evidence="7 8" id="KW-0233">DNA recombination</keyword>
<keyword evidence="8" id="KW-0235">DNA replication</keyword>
<comment type="subunit">
    <text evidence="2 8">Heterodimer of SbcC and SbcD.</text>
</comment>
<evidence type="ECO:0000256" key="8">
    <source>
        <dbReference type="RuleBase" id="RU363069"/>
    </source>
</evidence>
<comment type="function">
    <text evidence="8">SbcCD cleaves DNA hairpin structures. These structures can inhibit DNA replication and are intermediates in certain DNA recombination reactions. The complex acts as a 3'-&gt;5' double strand exonuclease that can open hairpins. It also has a 5' single-strand endonuclease activity.</text>
</comment>
<dbReference type="InterPro" id="IPR026843">
    <property type="entry name" value="SbcD_C"/>
</dbReference>
<feature type="domain" description="Calcineurin-like phosphoesterase" evidence="9">
    <location>
        <begin position="1"/>
        <end position="95"/>
    </location>
</feature>
<dbReference type="OrthoDB" id="9773856at2"/>
<dbReference type="STRING" id="1616788.AR543_18150"/>
<organism evidence="11 12">
    <name type="scientific">Paenibacillus bovis</name>
    <dbReference type="NCBI Taxonomy" id="1616788"/>
    <lineage>
        <taxon>Bacteria</taxon>
        <taxon>Bacillati</taxon>
        <taxon>Bacillota</taxon>
        <taxon>Bacilli</taxon>
        <taxon>Bacillales</taxon>
        <taxon>Paenibacillaceae</taxon>
        <taxon>Paenibacillus</taxon>
    </lineage>
</organism>
<sequence length="396" mass="44011">MRILHTADWHFGKTLEGRSRLEEQIAFVEELNRIADDQQADLILMAGDVYDSVNPPAAAEQLFYEAAAKLTANGRPMVIIAGNHDQPERISSATPLVRGRGIHLLGVPAAEGLQIQIPRTSETAVIAPLSYPSEARLNELLTDDNEENLIRRAYSERVGLLMKQLSAGFRPDTVNLAMSHVYVLGGVETDSERPIQVGGAYTVDPSALYTGAQYTALGHLHRAQAVKGEGMIRYSGSPLAYSFSEAGQAKSVTMLDIQPGGIPQMEEIFLTSGRPLVRWKAKGGLTEVYQWLEEGRDPNAFIDLEISLQEALAMSDIQNLRKAYGGIVNIRPVYPETEMQEQFSERSQLPVHELFRKFYERQTGGAVPEDRLVELFLELIDSEDTLEQLNQDQDMQ</sequence>
<reference evidence="12" key="1">
    <citation type="submission" date="2015-10" db="EMBL/GenBank/DDBJ databases">
        <title>Genome of Paenibacillus bovis sp. nov.</title>
        <authorList>
            <person name="Wu Z."/>
            <person name="Gao C."/>
            <person name="Liu Z."/>
            <person name="Zheng H."/>
        </authorList>
    </citation>
    <scope>NUCLEOTIDE SEQUENCE [LARGE SCALE GENOMIC DNA]</scope>
    <source>
        <strain evidence="12">BD3526</strain>
    </source>
</reference>
<evidence type="ECO:0000256" key="1">
    <source>
        <dbReference type="ARBA" id="ARBA00010555"/>
    </source>
</evidence>
<evidence type="ECO:0000256" key="5">
    <source>
        <dbReference type="ARBA" id="ARBA00022801"/>
    </source>
</evidence>
<feature type="domain" description="Nuclease SbcCD subunit D C-terminal" evidence="10">
    <location>
        <begin position="274"/>
        <end position="363"/>
    </location>
</feature>
<accession>A0A172ZJC1</accession>
<keyword evidence="4 8" id="KW-0540">Nuclease</keyword>
<keyword evidence="5 8" id="KW-0378">Hydrolase</keyword>
<dbReference type="Pfam" id="PF12320">
    <property type="entry name" value="SbcD_C"/>
    <property type="match status" value="1"/>
</dbReference>
<dbReference type="Proteomes" id="UP000078148">
    <property type="component" value="Chromosome"/>
</dbReference>
<dbReference type="GO" id="GO:0006310">
    <property type="term" value="P:DNA recombination"/>
    <property type="evidence" value="ECO:0007669"/>
    <property type="project" value="UniProtKB-KW"/>
</dbReference>
<dbReference type="InterPro" id="IPR004843">
    <property type="entry name" value="Calcineurin-like_PHP"/>
</dbReference>
<dbReference type="InterPro" id="IPR050535">
    <property type="entry name" value="DNA_Repair-Maintenance_Comp"/>
</dbReference>